<accession>A0A518CT68</accession>
<dbReference type="PANTHER" id="PTHR34978">
    <property type="entry name" value="POSSIBLE SENSOR-TRANSDUCER PROTEIN BLAR"/>
    <property type="match status" value="1"/>
</dbReference>
<feature type="transmembrane region" description="Helical" evidence="1">
    <location>
        <begin position="6"/>
        <end position="29"/>
    </location>
</feature>
<dbReference type="OrthoDB" id="291597at2"/>
<dbReference type="InterPro" id="IPR052173">
    <property type="entry name" value="Beta-lactam_resp_regulator"/>
</dbReference>
<dbReference type="CDD" id="cd07341">
    <property type="entry name" value="M56_BlaR1_MecR1_like"/>
    <property type="match status" value="1"/>
</dbReference>
<dbReference type="Proteomes" id="UP000317178">
    <property type="component" value="Chromosome"/>
</dbReference>
<sequence length="383" mass="44646">MLNSLHFLETAITLSVQITFVVGLTWGLNQLIREERKRCRLWTCSYALILLLVGLAVAAPHPRLFHPWKSFSTESLVTLAEFEQKSGQALLLIWLIGFVATLMLMAFRFCLIHRFLKRCQKLEQHSKAGKELYQVLLDSQDNFNRLFMKNRPIQVLVSSEVTTPFCWQFHSPYVVLPEYLIGFEPTSIEYIVRHELEHLQTGHPLQLFLQRLVEALFWFHPLVWWATRKSDLHREFACDEAAIQTKQEIVEYLRTLLTIVEYTTSHKDNLPSSLNFSRGRQAIARRAERLVMLASANGESIRAQLPCHIAMICLVSFSLLISWFWLPLNVLASTRSNWSPWPKWSASVLHDLGVPARDFEIFSQRTELDEMKEHLSQQRKTRE</sequence>
<keyword evidence="1" id="KW-1133">Transmembrane helix</keyword>
<proteinExistence type="predicted"/>
<dbReference type="EMBL" id="CP036281">
    <property type="protein sequence ID" value="QDU82422.1"/>
    <property type="molecule type" value="Genomic_DNA"/>
</dbReference>
<dbReference type="AlphaFoldDB" id="A0A518CT68"/>
<feature type="transmembrane region" description="Helical" evidence="1">
    <location>
        <begin position="305"/>
        <end position="326"/>
    </location>
</feature>
<organism evidence="3 4">
    <name type="scientific">Polystyrenella longa</name>
    <dbReference type="NCBI Taxonomy" id="2528007"/>
    <lineage>
        <taxon>Bacteria</taxon>
        <taxon>Pseudomonadati</taxon>
        <taxon>Planctomycetota</taxon>
        <taxon>Planctomycetia</taxon>
        <taxon>Planctomycetales</taxon>
        <taxon>Planctomycetaceae</taxon>
        <taxon>Polystyrenella</taxon>
    </lineage>
</organism>
<feature type="transmembrane region" description="Helical" evidence="1">
    <location>
        <begin position="41"/>
        <end position="59"/>
    </location>
</feature>
<dbReference type="Pfam" id="PF05569">
    <property type="entry name" value="Peptidase_M56"/>
    <property type="match status" value="1"/>
</dbReference>
<dbReference type="RefSeq" id="WP_144998616.1">
    <property type="nucleotide sequence ID" value="NZ_CP036281.1"/>
</dbReference>
<feature type="domain" description="Peptidase M56" evidence="2">
    <location>
        <begin position="7"/>
        <end position="273"/>
    </location>
</feature>
<dbReference type="InterPro" id="IPR008756">
    <property type="entry name" value="Peptidase_M56"/>
</dbReference>
<feature type="transmembrane region" description="Helical" evidence="1">
    <location>
        <begin position="89"/>
        <end position="111"/>
    </location>
</feature>
<protein>
    <submittedName>
        <fullName evidence="3">Regulatory protein BlaR1</fullName>
    </submittedName>
</protein>
<keyword evidence="4" id="KW-1185">Reference proteome</keyword>
<evidence type="ECO:0000259" key="2">
    <source>
        <dbReference type="Pfam" id="PF05569"/>
    </source>
</evidence>
<keyword evidence="1" id="KW-0472">Membrane</keyword>
<gene>
    <name evidence="3" type="primary">blaR1</name>
    <name evidence="3" type="ORF">Pla110_41780</name>
</gene>
<dbReference type="PANTHER" id="PTHR34978:SF3">
    <property type="entry name" value="SLR0241 PROTEIN"/>
    <property type="match status" value="1"/>
</dbReference>
<name>A0A518CT68_9PLAN</name>
<evidence type="ECO:0000313" key="4">
    <source>
        <dbReference type="Proteomes" id="UP000317178"/>
    </source>
</evidence>
<keyword evidence="1" id="KW-0812">Transmembrane</keyword>
<reference evidence="3 4" key="1">
    <citation type="submission" date="2019-02" db="EMBL/GenBank/DDBJ databases">
        <title>Deep-cultivation of Planctomycetes and their phenomic and genomic characterization uncovers novel biology.</title>
        <authorList>
            <person name="Wiegand S."/>
            <person name="Jogler M."/>
            <person name="Boedeker C."/>
            <person name="Pinto D."/>
            <person name="Vollmers J."/>
            <person name="Rivas-Marin E."/>
            <person name="Kohn T."/>
            <person name="Peeters S.H."/>
            <person name="Heuer A."/>
            <person name="Rast P."/>
            <person name="Oberbeckmann S."/>
            <person name="Bunk B."/>
            <person name="Jeske O."/>
            <person name="Meyerdierks A."/>
            <person name="Storesund J.E."/>
            <person name="Kallscheuer N."/>
            <person name="Luecker S."/>
            <person name="Lage O.M."/>
            <person name="Pohl T."/>
            <person name="Merkel B.J."/>
            <person name="Hornburger P."/>
            <person name="Mueller R.-W."/>
            <person name="Bruemmer F."/>
            <person name="Labrenz M."/>
            <person name="Spormann A.M."/>
            <person name="Op den Camp H."/>
            <person name="Overmann J."/>
            <person name="Amann R."/>
            <person name="Jetten M.S.M."/>
            <person name="Mascher T."/>
            <person name="Medema M.H."/>
            <person name="Devos D.P."/>
            <person name="Kaster A.-K."/>
            <person name="Ovreas L."/>
            <person name="Rohde M."/>
            <person name="Galperin M.Y."/>
            <person name="Jogler C."/>
        </authorList>
    </citation>
    <scope>NUCLEOTIDE SEQUENCE [LARGE SCALE GENOMIC DNA]</scope>
    <source>
        <strain evidence="3 4">Pla110</strain>
    </source>
</reference>
<dbReference type="KEGG" id="plon:Pla110_41780"/>
<evidence type="ECO:0000256" key="1">
    <source>
        <dbReference type="SAM" id="Phobius"/>
    </source>
</evidence>
<evidence type="ECO:0000313" key="3">
    <source>
        <dbReference type="EMBL" id="QDU82422.1"/>
    </source>
</evidence>